<dbReference type="GO" id="GO:0003904">
    <property type="term" value="F:deoxyribodipyrimidine photo-lyase activity"/>
    <property type="evidence" value="ECO:0007669"/>
    <property type="project" value="UniProtKB-EC"/>
</dbReference>
<reference evidence="16" key="1">
    <citation type="journal article" date="2014" name="Int. J. Syst. Evol. Microbiol.">
        <title>Complete genome sequence of Corynebacterium casei LMG S-19264T (=DSM 44701T), isolated from a smear-ripened cheese.</title>
        <authorList>
            <consortium name="US DOE Joint Genome Institute (JGI-PGF)"/>
            <person name="Walter F."/>
            <person name="Albersmeier A."/>
            <person name="Kalinowski J."/>
            <person name="Ruckert C."/>
        </authorList>
    </citation>
    <scope>NUCLEOTIDE SEQUENCE</scope>
    <source>
        <strain evidence="16">KCTC 23430</strain>
    </source>
</reference>
<comment type="cofactor">
    <cofactor evidence="1">
        <name>(6R)-5,10-methylene-5,6,7,8-tetrahydrofolate</name>
        <dbReference type="ChEBI" id="CHEBI:15636"/>
    </cofactor>
</comment>
<dbReference type="EC" id="4.1.99.3" evidence="3"/>
<evidence type="ECO:0000256" key="4">
    <source>
        <dbReference type="ARBA" id="ARBA00014046"/>
    </source>
</evidence>
<evidence type="ECO:0000259" key="15">
    <source>
        <dbReference type="PROSITE" id="PS51645"/>
    </source>
</evidence>
<accession>A0A919CJH5</accession>
<evidence type="ECO:0000256" key="10">
    <source>
        <dbReference type="ARBA" id="ARBA00059220"/>
    </source>
</evidence>
<evidence type="ECO:0000256" key="9">
    <source>
        <dbReference type="ARBA" id="ARBA00033999"/>
    </source>
</evidence>
<feature type="site" description="Electron transfer via tryptophanyl radical" evidence="13">
    <location>
        <position position="306"/>
    </location>
</feature>
<evidence type="ECO:0000256" key="2">
    <source>
        <dbReference type="ARBA" id="ARBA00005862"/>
    </source>
</evidence>
<dbReference type="InterPro" id="IPR036134">
    <property type="entry name" value="Crypto/Photolyase_FAD-like_sf"/>
</dbReference>
<dbReference type="EMBL" id="BMYM01000001">
    <property type="protein sequence ID" value="GHD29965.1"/>
    <property type="molecule type" value="Genomic_DNA"/>
</dbReference>
<protein>
    <recommendedName>
        <fullName evidence="4">Deoxyribodipyrimidine photo-lyase</fullName>
        <ecNumber evidence="3">4.1.99.3</ecNumber>
    </recommendedName>
    <alternativeName>
        <fullName evidence="8">DNA photolyase</fullName>
    </alternativeName>
    <alternativeName>
        <fullName evidence="11">Photoreactivating enzyme</fullName>
    </alternativeName>
</protein>
<dbReference type="Gene3D" id="1.25.40.80">
    <property type="match status" value="1"/>
</dbReference>
<evidence type="ECO:0000313" key="16">
    <source>
        <dbReference type="EMBL" id="GHD29965.1"/>
    </source>
</evidence>
<evidence type="ECO:0000256" key="7">
    <source>
        <dbReference type="ARBA" id="ARBA00022991"/>
    </source>
</evidence>
<dbReference type="PROSITE" id="PS00394">
    <property type="entry name" value="DNA_PHOTOLYASES_1_1"/>
    <property type="match status" value="1"/>
</dbReference>
<dbReference type="Gene3D" id="1.10.579.10">
    <property type="entry name" value="DNA Cyclobutane Dipyrimidine Photolyase, subunit A, domain 3"/>
    <property type="match status" value="1"/>
</dbReference>
<proteinExistence type="inferred from homology"/>
<dbReference type="GO" id="GO:0000719">
    <property type="term" value="P:photoreactive repair"/>
    <property type="evidence" value="ECO:0007669"/>
    <property type="project" value="UniProtKB-ARBA"/>
</dbReference>
<dbReference type="PANTHER" id="PTHR11455:SF9">
    <property type="entry name" value="CRYPTOCHROME CIRCADIAN CLOCK 5 ISOFORM X1"/>
    <property type="match status" value="1"/>
</dbReference>
<evidence type="ECO:0000256" key="1">
    <source>
        <dbReference type="ARBA" id="ARBA00001932"/>
    </source>
</evidence>
<comment type="cofactor">
    <cofactor evidence="12">
        <name>FAD</name>
        <dbReference type="ChEBI" id="CHEBI:57692"/>
    </cofactor>
    <text evidence="12">Binds 1 FAD per subunit.</text>
</comment>
<comment type="catalytic activity">
    <reaction evidence="9">
        <text>cyclobutadipyrimidine (in DNA) = 2 pyrimidine residues (in DNA).</text>
        <dbReference type="EC" id="4.1.99.3"/>
    </reaction>
</comment>
<comment type="caution">
    <text evidence="16">The sequence shown here is derived from an EMBL/GenBank/DDBJ whole genome shotgun (WGS) entry which is preliminary data.</text>
</comment>
<keyword evidence="17" id="KW-1185">Reference proteome</keyword>
<dbReference type="GO" id="GO:0071949">
    <property type="term" value="F:FAD binding"/>
    <property type="evidence" value="ECO:0007669"/>
    <property type="project" value="TreeGrafter"/>
</dbReference>
<evidence type="ECO:0000256" key="8">
    <source>
        <dbReference type="ARBA" id="ARBA00031671"/>
    </source>
</evidence>
<gene>
    <name evidence="16" type="primary">phrA</name>
    <name evidence="16" type="ORF">GCM10007053_11240</name>
</gene>
<dbReference type="Proteomes" id="UP000644693">
    <property type="component" value="Unassembled WGS sequence"/>
</dbReference>
<name>A0A919CJH5_9GAMM</name>
<dbReference type="InterPro" id="IPR018394">
    <property type="entry name" value="DNA_photolyase_1_CS_C"/>
</dbReference>
<dbReference type="SUPFAM" id="SSF52425">
    <property type="entry name" value="Cryptochrome/photolyase, N-terminal domain"/>
    <property type="match status" value="1"/>
</dbReference>
<feature type="binding site" evidence="12">
    <location>
        <position position="272"/>
    </location>
    <ligand>
        <name>FAD</name>
        <dbReference type="ChEBI" id="CHEBI:57692"/>
    </ligand>
</feature>
<dbReference type="Pfam" id="PF03441">
    <property type="entry name" value="FAD_binding_7"/>
    <property type="match status" value="1"/>
</dbReference>
<evidence type="ECO:0000256" key="11">
    <source>
        <dbReference type="ARBA" id="ARBA00083107"/>
    </source>
</evidence>
<evidence type="ECO:0000256" key="6">
    <source>
        <dbReference type="ARBA" id="ARBA00022827"/>
    </source>
</evidence>
<dbReference type="InterPro" id="IPR005101">
    <property type="entry name" value="Cryptochr/Photolyase_FAD-bd"/>
</dbReference>
<dbReference type="SUPFAM" id="SSF48173">
    <property type="entry name" value="Cryptochrome/photolyase FAD-binding domain"/>
    <property type="match status" value="1"/>
</dbReference>
<evidence type="ECO:0000313" key="17">
    <source>
        <dbReference type="Proteomes" id="UP000644693"/>
    </source>
</evidence>
<dbReference type="GO" id="GO:0003677">
    <property type="term" value="F:DNA binding"/>
    <property type="evidence" value="ECO:0007669"/>
    <property type="project" value="TreeGrafter"/>
</dbReference>
<feature type="binding site" evidence="12">
    <location>
        <begin position="234"/>
        <end position="238"/>
    </location>
    <ligand>
        <name>FAD</name>
        <dbReference type="ChEBI" id="CHEBI:57692"/>
    </ligand>
</feature>
<dbReference type="FunFam" id="1.10.579.10:FF:000003">
    <property type="entry name" value="Deoxyribodipyrimidine photo-lyase"/>
    <property type="match status" value="1"/>
</dbReference>
<dbReference type="InterPro" id="IPR014729">
    <property type="entry name" value="Rossmann-like_a/b/a_fold"/>
</dbReference>
<feature type="domain" description="Photolyase/cryptochrome alpha/beta" evidence="15">
    <location>
        <begin position="1"/>
        <end position="128"/>
    </location>
</feature>
<dbReference type="PROSITE" id="PS00691">
    <property type="entry name" value="DNA_PHOTOLYASES_1_2"/>
    <property type="match status" value="1"/>
</dbReference>
<comment type="similarity">
    <text evidence="14">Belongs to the DNA photolyase family.</text>
</comment>
<evidence type="ECO:0000256" key="12">
    <source>
        <dbReference type="PIRSR" id="PIRSR602081-1"/>
    </source>
</evidence>
<dbReference type="AlphaFoldDB" id="A0A919CJH5"/>
<feature type="binding site" evidence="12">
    <location>
        <position position="222"/>
    </location>
    <ligand>
        <name>FAD</name>
        <dbReference type="ChEBI" id="CHEBI:57692"/>
    </ligand>
</feature>
<feature type="site" description="Electron transfer via tryptophanyl radical" evidence="13">
    <location>
        <position position="382"/>
    </location>
</feature>
<dbReference type="Gene3D" id="3.40.50.620">
    <property type="entry name" value="HUPs"/>
    <property type="match status" value="1"/>
</dbReference>
<evidence type="ECO:0000256" key="14">
    <source>
        <dbReference type="RuleBase" id="RU004182"/>
    </source>
</evidence>
<reference evidence="16" key="2">
    <citation type="submission" date="2020-09" db="EMBL/GenBank/DDBJ databases">
        <authorList>
            <person name="Sun Q."/>
            <person name="Kim S."/>
        </authorList>
    </citation>
    <scope>NUCLEOTIDE SEQUENCE</scope>
    <source>
        <strain evidence="16">KCTC 23430</strain>
    </source>
</reference>
<feature type="site" description="Electron transfer via tryptophanyl radical" evidence="13">
    <location>
        <position position="359"/>
    </location>
</feature>
<evidence type="ECO:0000256" key="5">
    <source>
        <dbReference type="ARBA" id="ARBA00022630"/>
    </source>
</evidence>
<dbReference type="InterPro" id="IPR002081">
    <property type="entry name" value="Cryptochrome/DNA_photolyase_1"/>
</dbReference>
<dbReference type="PRINTS" id="PR00147">
    <property type="entry name" value="DNAPHOTLYASE"/>
</dbReference>
<dbReference type="PANTHER" id="PTHR11455">
    <property type="entry name" value="CRYPTOCHROME"/>
    <property type="match status" value="1"/>
</dbReference>
<comment type="function">
    <text evidence="10">Involved in repair of UV radiation-induced DNA damage. Catalyzes the light-dependent monomerization (300-600 nm) of cyclobutyl pyrimidine dimers (in cis-syn configuration), which are formed between adjacent bases on the same DNA strand upon exposure to ultraviolet radiation.</text>
</comment>
<comment type="similarity">
    <text evidence="2">Belongs to the DNA photolyase class-1 family.</text>
</comment>
<organism evidence="16 17">
    <name type="scientific">Parahalioglobus pacificus</name>
    <dbReference type="NCBI Taxonomy" id="930806"/>
    <lineage>
        <taxon>Bacteria</taxon>
        <taxon>Pseudomonadati</taxon>
        <taxon>Pseudomonadota</taxon>
        <taxon>Gammaproteobacteria</taxon>
        <taxon>Cellvibrionales</taxon>
        <taxon>Halieaceae</taxon>
        <taxon>Parahalioglobus</taxon>
    </lineage>
</organism>
<feature type="binding site" evidence="12">
    <location>
        <begin position="372"/>
        <end position="374"/>
    </location>
    <ligand>
        <name>FAD</name>
        <dbReference type="ChEBI" id="CHEBI:57692"/>
    </ligand>
</feature>
<evidence type="ECO:0000256" key="3">
    <source>
        <dbReference type="ARBA" id="ARBA00013149"/>
    </source>
</evidence>
<sequence length="479" mass="53944">MIYWFRQDLRTRDLPGLHAAAQTGKPVIPVYILDEDAPGNWRAGGASRWWLHHSLEALKSELGKLGGSLHIYKGSTVAALKTIVKETGADTIYCSQQFEPWSRALEQSVHEYFSTEGLTVKRFPGTLLHQPESISTQAGQPFKVYTPFWRACNAAQPPAAPLPQPEDAIWFSEALTSAPLNELELLPTSPDWAATWHDYWTPGELGANNRARYFLAGPAEHYGEGRDYAAKAYTSKLSAHLHHGEISVRTVWHMAEAQKNETPEAASSIEKFQSELGWREFCYHLLVHFPDIPEKPFKAPFSSFPWASNESALDAWQRGQTGYPIVDAGMRELWQTGFMHNRVRMVVASFLTKHLLLHWRDGEDWFWDTLVDADLASNACSWQWVCGSGSDAAPYFRIFNPIAQGEKFDKEGEYVRRWVPEIAALPDKYLHKPWETPPLLLQEAGITLGETYPLPIVDHKIARESALAAYATIKGQASG</sequence>
<dbReference type="InterPro" id="IPR006050">
    <property type="entry name" value="DNA_photolyase_N"/>
</dbReference>
<evidence type="ECO:0000256" key="13">
    <source>
        <dbReference type="PIRSR" id="PIRSR602081-2"/>
    </source>
</evidence>
<keyword evidence="5 12" id="KW-0285">Flavoprotein</keyword>
<dbReference type="PROSITE" id="PS51645">
    <property type="entry name" value="PHR_CRY_ALPHA_BETA"/>
    <property type="match status" value="1"/>
</dbReference>
<dbReference type="Pfam" id="PF00875">
    <property type="entry name" value="DNA_photolyase"/>
    <property type="match status" value="1"/>
</dbReference>
<keyword evidence="7 14" id="KW-0157">Chromophore</keyword>
<dbReference type="InterPro" id="IPR036155">
    <property type="entry name" value="Crypto/Photolyase_N_sf"/>
</dbReference>
<keyword evidence="6 12" id="KW-0274">FAD</keyword>